<comment type="subcellular location">
    <subcellularLocation>
        <location evidence="2">Chromosome</location>
    </subcellularLocation>
    <subcellularLocation>
        <location evidence="1 7">Nucleus</location>
    </subcellularLocation>
</comment>
<dbReference type="PANTHER" id="PTHR11467">
    <property type="entry name" value="HISTONE H1"/>
    <property type="match status" value="1"/>
</dbReference>
<reference evidence="10 11" key="1">
    <citation type="journal article" date="2016" name="Nat. Commun.">
        <title>Ectomycorrhizal ecology is imprinted in the genome of the dominant symbiotic fungus Cenococcum geophilum.</title>
        <authorList>
            <consortium name="DOE Joint Genome Institute"/>
            <person name="Peter M."/>
            <person name="Kohler A."/>
            <person name="Ohm R.A."/>
            <person name="Kuo A."/>
            <person name="Krutzmann J."/>
            <person name="Morin E."/>
            <person name="Arend M."/>
            <person name="Barry K.W."/>
            <person name="Binder M."/>
            <person name="Choi C."/>
            <person name="Clum A."/>
            <person name="Copeland A."/>
            <person name="Grisel N."/>
            <person name="Haridas S."/>
            <person name="Kipfer T."/>
            <person name="LaButti K."/>
            <person name="Lindquist E."/>
            <person name="Lipzen A."/>
            <person name="Maire R."/>
            <person name="Meier B."/>
            <person name="Mihaltcheva S."/>
            <person name="Molinier V."/>
            <person name="Murat C."/>
            <person name="Poggeler S."/>
            <person name="Quandt C.A."/>
            <person name="Sperisen C."/>
            <person name="Tritt A."/>
            <person name="Tisserant E."/>
            <person name="Crous P.W."/>
            <person name="Henrissat B."/>
            <person name="Nehls U."/>
            <person name="Egli S."/>
            <person name="Spatafora J.W."/>
            <person name="Grigoriev I.V."/>
            <person name="Martin F.M."/>
        </authorList>
    </citation>
    <scope>NUCLEOTIDE SEQUENCE [LARGE SCALE GENOMIC DNA]</scope>
    <source>
        <strain evidence="10 11">CBS 207.34</strain>
    </source>
</reference>
<dbReference type="GO" id="GO:0031492">
    <property type="term" value="F:nucleosomal DNA binding"/>
    <property type="evidence" value="ECO:0007669"/>
    <property type="project" value="TreeGrafter"/>
</dbReference>
<feature type="region of interest" description="Disordered" evidence="8">
    <location>
        <begin position="1"/>
        <end position="22"/>
    </location>
</feature>
<keyword evidence="4 7" id="KW-0158">Chromosome</keyword>
<feature type="compositionally biased region" description="Low complexity" evidence="8">
    <location>
        <begin position="1"/>
        <end position="20"/>
    </location>
</feature>
<dbReference type="GO" id="GO:0045910">
    <property type="term" value="P:negative regulation of DNA recombination"/>
    <property type="evidence" value="ECO:0007669"/>
    <property type="project" value="TreeGrafter"/>
</dbReference>
<dbReference type="GO" id="GO:0003690">
    <property type="term" value="F:double-stranded DNA binding"/>
    <property type="evidence" value="ECO:0007669"/>
    <property type="project" value="TreeGrafter"/>
</dbReference>
<keyword evidence="5 7" id="KW-0238">DNA-binding</keyword>
<dbReference type="InterPro" id="IPR005819">
    <property type="entry name" value="H1/H5"/>
</dbReference>
<organism evidence="10 11">
    <name type="scientific">Glonium stellatum</name>
    <dbReference type="NCBI Taxonomy" id="574774"/>
    <lineage>
        <taxon>Eukaryota</taxon>
        <taxon>Fungi</taxon>
        <taxon>Dikarya</taxon>
        <taxon>Ascomycota</taxon>
        <taxon>Pezizomycotina</taxon>
        <taxon>Dothideomycetes</taxon>
        <taxon>Pleosporomycetidae</taxon>
        <taxon>Gloniales</taxon>
        <taxon>Gloniaceae</taxon>
        <taxon>Glonium</taxon>
    </lineage>
</organism>
<dbReference type="GO" id="GO:0005634">
    <property type="term" value="C:nucleus"/>
    <property type="evidence" value="ECO:0007669"/>
    <property type="project" value="UniProtKB-SubCell"/>
</dbReference>
<name>A0A8E2EPP9_9PEZI</name>
<dbReference type="EMBL" id="KV750922">
    <property type="protein sequence ID" value="OCL02617.1"/>
    <property type="molecule type" value="Genomic_DNA"/>
</dbReference>
<keyword evidence="6 7" id="KW-0539">Nucleus</keyword>
<evidence type="ECO:0000313" key="11">
    <source>
        <dbReference type="Proteomes" id="UP000250140"/>
    </source>
</evidence>
<evidence type="ECO:0000256" key="2">
    <source>
        <dbReference type="ARBA" id="ARBA00004286"/>
    </source>
</evidence>
<dbReference type="GO" id="GO:0000786">
    <property type="term" value="C:nucleosome"/>
    <property type="evidence" value="ECO:0007669"/>
    <property type="project" value="InterPro"/>
</dbReference>
<sequence length="134" mass="14671">MPPKKSTTAAPKKASGATPAHASYQDMVKEAILNLKERNGSSRQAIKKYIQANNNLGATTDAMFSSHLSRAIAAGEKSGEFSRPKGMSSPVLPRAPSVYLSALPHTTVRLRHFHYYVHHSIYSPHLALLFPTRC</sequence>
<gene>
    <name evidence="10" type="ORF">AOQ84DRAFT_176737</name>
</gene>
<evidence type="ECO:0000259" key="9">
    <source>
        <dbReference type="PROSITE" id="PS51504"/>
    </source>
</evidence>
<dbReference type="SUPFAM" id="SSF46785">
    <property type="entry name" value="Winged helix' DNA-binding domain"/>
    <property type="match status" value="1"/>
</dbReference>
<feature type="domain" description="H15" evidence="9">
    <location>
        <begin position="20"/>
        <end position="102"/>
    </location>
</feature>
<proteinExistence type="inferred from homology"/>
<dbReference type="InterPro" id="IPR036390">
    <property type="entry name" value="WH_DNA-bd_sf"/>
</dbReference>
<dbReference type="GO" id="GO:0006334">
    <property type="term" value="P:nucleosome assembly"/>
    <property type="evidence" value="ECO:0007669"/>
    <property type="project" value="InterPro"/>
</dbReference>
<dbReference type="Pfam" id="PF00538">
    <property type="entry name" value="Linker_histone"/>
    <property type="match status" value="1"/>
</dbReference>
<evidence type="ECO:0000256" key="7">
    <source>
        <dbReference type="RuleBase" id="RU003894"/>
    </source>
</evidence>
<dbReference type="GO" id="GO:0030527">
    <property type="term" value="F:structural constituent of chromatin"/>
    <property type="evidence" value="ECO:0007669"/>
    <property type="project" value="InterPro"/>
</dbReference>
<evidence type="ECO:0000256" key="4">
    <source>
        <dbReference type="ARBA" id="ARBA00022454"/>
    </source>
</evidence>
<evidence type="ECO:0000313" key="10">
    <source>
        <dbReference type="EMBL" id="OCL02617.1"/>
    </source>
</evidence>
<evidence type="ECO:0000256" key="1">
    <source>
        <dbReference type="ARBA" id="ARBA00004123"/>
    </source>
</evidence>
<dbReference type="PANTHER" id="PTHR11467:SF36">
    <property type="entry name" value="HISTONE 24-RELATED"/>
    <property type="match status" value="1"/>
</dbReference>
<comment type="similarity">
    <text evidence="7">Belongs to the histone H1/H5 family.</text>
</comment>
<dbReference type="Proteomes" id="UP000250140">
    <property type="component" value="Unassembled WGS sequence"/>
</dbReference>
<dbReference type="AlphaFoldDB" id="A0A8E2EPP9"/>
<dbReference type="Gene3D" id="1.10.10.10">
    <property type="entry name" value="Winged helix-like DNA-binding domain superfamily/Winged helix DNA-binding domain"/>
    <property type="match status" value="1"/>
</dbReference>
<dbReference type="InterPro" id="IPR036388">
    <property type="entry name" value="WH-like_DNA-bd_sf"/>
</dbReference>
<evidence type="ECO:0000256" key="5">
    <source>
        <dbReference type="ARBA" id="ARBA00023125"/>
    </source>
</evidence>
<dbReference type="SMART" id="SM00526">
    <property type="entry name" value="H15"/>
    <property type="match status" value="1"/>
</dbReference>
<dbReference type="PRINTS" id="PR00624">
    <property type="entry name" value="HISTONEH5"/>
</dbReference>
<dbReference type="OrthoDB" id="1110759at2759"/>
<dbReference type="PROSITE" id="PS51504">
    <property type="entry name" value="H15"/>
    <property type="match status" value="1"/>
</dbReference>
<dbReference type="CDD" id="cd00073">
    <property type="entry name" value="H15"/>
    <property type="match status" value="1"/>
</dbReference>
<protein>
    <recommendedName>
        <fullName evidence="3">Histone H1</fullName>
    </recommendedName>
</protein>
<dbReference type="InterPro" id="IPR005818">
    <property type="entry name" value="Histone_H1/H5_H15"/>
</dbReference>
<keyword evidence="11" id="KW-1185">Reference proteome</keyword>
<evidence type="ECO:0000256" key="3">
    <source>
        <dbReference type="ARBA" id="ARBA00020833"/>
    </source>
</evidence>
<dbReference type="GO" id="GO:0030261">
    <property type="term" value="P:chromosome condensation"/>
    <property type="evidence" value="ECO:0007669"/>
    <property type="project" value="TreeGrafter"/>
</dbReference>
<evidence type="ECO:0000256" key="8">
    <source>
        <dbReference type="SAM" id="MobiDB-lite"/>
    </source>
</evidence>
<evidence type="ECO:0000256" key="6">
    <source>
        <dbReference type="ARBA" id="ARBA00023242"/>
    </source>
</evidence>
<accession>A0A8E2EPP9</accession>